<feature type="compositionally biased region" description="Basic and acidic residues" evidence="1">
    <location>
        <begin position="274"/>
        <end position="289"/>
    </location>
</feature>
<evidence type="ECO:0000256" key="1">
    <source>
        <dbReference type="SAM" id="MobiDB-lite"/>
    </source>
</evidence>
<gene>
    <name evidence="2" type="ORF">B7463_g2141</name>
</gene>
<keyword evidence="3" id="KW-1185">Reference proteome</keyword>
<feature type="region of interest" description="Disordered" evidence="1">
    <location>
        <begin position="271"/>
        <end position="314"/>
    </location>
</feature>
<name>A0A3E2HLC0_SCYLI</name>
<evidence type="ECO:0000313" key="2">
    <source>
        <dbReference type="EMBL" id="RFU34155.1"/>
    </source>
</evidence>
<dbReference type="EMBL" id="NCSJ02000024">
    <property type="protein sequence ID" value="RFU34155.1"/>
    <property type="molecule type" value="Genomic_DNA"/>
</dbReference>
<dbReference type="Proteomes" id="UP000258309">
    <property type="component" value="Unassembled WGS sequence"/>
</dbReference>
<protein>
    <submittedName>
        <fullName evidence="2">Uncharacterized protein</fullName>
    </submittedName>
</protein>
<organism evidence="2 3">
    <name type="scientific">Scytalidium lignicola</name>
    <name type="common">Hyphomycete</name>
    <dbReference type="NCBI Taxonomy" id="5539"/>
    <lineage>
        <taxon>Eukaryota</taxon>
        <taxon>Fungi</taxon>
        <taxon>Dikarya</taxon>
        <taxon>Ascomycota</taxon>
        <taxon>Pezizomycotina</taxon>
        <taxon>Leotiomycetes</taxon>
        <taxon>Leotiomycetes incertae sedis</taxon>
        <taxon>Scytalidium</taxon>
    </lineage>
</organism>
<feature type="compositionally biased region" description="Basic and acidic residues" evidence="1">
    <location>
        <begin position="39"/>
        <end position="48"/>
    </location>
</feature>
<comment type="caution">
    <text evidence="2">The sequence shown here is derived from an EMBL/GenBank/DDBJ whole genome shotgun (WGS) entry which is preliminary data.</text>
</comment>
<evidence type="ECO:0000313" key="3">
    <source>
        <dbReference type="Proteomes" id="UP000258309"/>
    </source>
</evidence>
<reference evidence="2 3" key="1">
    <citation type="submission" date="2018-05" db="EMBL/GenBank/DDBJ databases">
        <title>Draft genome sequence of Scytalidium lignicola DSM 105466, a ubiquitous saprotrophic fungus.</title>
        <authorList>
            <person name="Buettner E."/>
            <person name="Gebauer A.M."/>
            <person name="Hofrichter M."/>
            <person name="Liers C."/>
            <person name="Kellner H."/>
        </authorList>
    </citation>
    <scope>NUCLEOTIDE SEQUENCE [LARGE SCALE GENOMIC DNA]</scope>
    <source>
        <strain evidence="2 3">DSM 105466</strain>
    </source>
</reference>
<feature type="non-terminal residue" evidence="2">
    <location>
        <position position="1"/>
    </location>
</feature>
<dbReference type="AlphaFoldDB" id="A0A3E2HLC0"/>
<sequence>MGTVSMFPAVEGPVLKLSRAMTHPVQNPKANDKKRRVKKGEPFDPEELSRRLEAYLAEQKKQAERRRRAREAAAVTTAQQNHSNYVPKVAAAAFARTTTPDVMRQIHKLSKPALKQHTEALNNDDMASTHPVTNLQKHQALDQAAVEQTILSNRNQFQWNHDMEEAAEVDADRDVYKPPQRTFESDFSYLKSFQRNHAAPRPLSTGNVIWEEDDYSDSNIKSRHKHLDMKDMKGRNDWAQEEEPEADSRRIVRALVSPLLRKRDSIWILKSRKEKPLRTEKEDGSKQTDGHGSPPDGTKLGKGSFFTRFKRHSN</sequence>
<feature type="region of interest" description="Disordered" evidence="1">
    <location>
        <begin position="20"/>
        <end position="48"/>
    </location>
</feature>
<dbReference type="OMA" id="HDWAQRD"/>
<feature type="non-terminal residue" evidence="2">
    <location>
        <position position="314"/>
    </location>
</feature>
<accession>A0A3E2HLC0</accession>
<proteinExistence type="predicted"/>
<dbReference type="OrthoDB" id="5204927at2759"/>